<protein>
    <submittedName>
        <fullName evidence="2">Uncharacterized protein</fullName>
    </submittedName>
</protein>
<proteinExistence type="predicted"/>
<reference evidence="2" key="1">
    <citation type="submission" date="2016-10" db="EMBL/GenBank/DDBJ databases">
        <title>Sequence of Gallionella enrichment culture.</title>
        <authorList>
            <person name="Poehlein A."/>
            <person name="Muehling M."/>
            <person name="Daniel R."/>
        </authorList>
    </citation>
    <scope>NUCLEOTIDE SEQUENCE</scope>
</reference>
<organism evidence="2">
    <name type="scientific">mine drainage metagenome</name>
    <dbReference type="NCBI Taxonomy" id="410659"/>
    <lineage>
        <taxon>unclassified sequences</taxon>
        <taxon>metagenomes</taxon>
        <taxon>ecological metagenomes</taxon>
    </lineage>
</organism>
<sequence length="262" mass="29003">MRQPCVIGAKPLITLLVFGLALQVLPTLLLALFEIARHFHNHFGGMSVALDQRIDHHPHLIEADVNRGVGYFAETPFDGILGVACAEADMALQVFAVVRQGRQDFATGGMANVAVVIEARCQYRLVVGDHLTLKLRQDASQRLGAKTAIAFWQTRVRNGLGMRFVHAGMLLQPPDQLRLVLFGHNLHHDSVLFLCAEVEPFGPEMLHLAQDGAGCVALEFLTLEVFKVELHRATQANQFLDLREAAFDIALERIHQPVALLK</sequence>
<name>A0A1J5QT51_9ZZZZ</name>
<comment type="caution">
    <text evidence="2">The sequence shown here is derived from an EMBL/GenBank/DDBJ whole genome shotgun (WGS) entry which is preliminary data.</text>
</comment>
<dbReference type="AlphaFoldDB" id="A0A1J5QT51"/>
<accession>A0A1J5QT51</accession>
<keyword evidence="1" id="KW-1133">Transmembrane helix</keyword>
<evidence type="ECO:0000256" key="1">
    <source>
        <dbReference type="SAM" id="Phobius"/>
    </source>
</evidence>
<gene>
    <name evidence="2" type="ORF">GALL_391940</name>
</gene>
<evidence type="ECO:0000313" key="2">
    <source>
        <dbReference type="EMBL" id="OIQ79085.1"/>
    </source>
</evidence>
<dbReference type="EMBL" id="MLJW01001278">
    <property type="protein sequence ID" value="OIQ79085.1"/>
    <property type="molecule type" value="Genomic_DNA"/>
</dbReference>
<keyword evidence="1" id="KW-0472">Membrane</keyword>
<feature type="transmembrane region" description="Helical" evidence="1">
    <location>
        <begin position="12"/>
        <end position="33"/>
    </location>
</feature>
<keyword evidence="1" id="KW-0812">Transmembrane</keyword>